<evidence type="ECO:0000313" key="1">
    <source>
        <dbReference type="EMBL" id="KAH6933850.1"/>
    </source>
</evidence>
<gene>
    <name evidence="1" type="ORF">HPB50_018605</name>
</gene>
<comment type="caution">
    <text evidence="1">The sequence shown here is derived from an EMBL/GenBank/DDBJ whole genome shotgun (WGS) entry which is preliminary data.</text>
</comment>
<sequence>MGLFGGVIPSVGRGLRVSKILRSEWLRQARLYGQALHLHALGKESTAATKMKSCELSSLVGRNVEFISHQTLSYLRAITPRKSAATSDQVHILGDVVLPHNVKRIFGPKWHFRRRHTSSSPWSGKPRVGPLILNVIDVLLKAGRCFRDVSLRTKLSILKPLLRT</sequence>
<protein>
    <submittedName>
        <fullName evidence="1">Uncharacterized protein</fullName>
    </submittedName>
</protein>
<accession>A0ACB7SGM5</accession>
<dbReference type="Proteomes" id="UP000821845">
    <property type="component" value="Chromosome 4"/>
</dbReference>
<organism evidence="1 2">
    <name type="scientific">Hyalomma asiaticum</name>
    <name type="common">Tick</name>
    <dbReference type="NCBI Taxonomy" id="266040"/>
    <lineage>
        <taxon>Eukaryota</taxon>
        <taxon>Metazoa</taxon>
        <taxon>Ecdysozoa</taxon>
        <taxon>Arthropoda</taxon>
        <taxon>Chelicerata</taxon>
        <taxon>Arachnida</taxon>
        <taxon>Acari</taxon>
        <taxon>Parasitiformes</taxon>
        <taxon>Ixodida</taxon>
        <taxon>Ixodoidea</taxon>
        <taxon>Ixodidae</taxon>
        <taxon>Hyalomminae</taxon>
        <taxon>Hyalomma</taxon>
    </lineage>
</organism>
<evidence type="ECO:0000313" key="2">
    <source>
        <dbReference type="Proteomes" id="UP000821845"/>
    </source>
</evidence>
<keyword evidence="2" id="KW-1185">Reference proteome</keyword>
<name>A0ACB7SGM5_HYAAI</name>
<reference evidence="1" key="1">
    <citation type="submission" date="2020-05" db="EMBL/GenBank/DDBJ databases">
        <title>Large-scale comparative analyses of tick genomes elucidate their genetic diversity and vector capacities.</title>
        <authorList>
            <person name="Jia N."/>
            <person name="Wang J."/>
            <person name="Shi W."/>
            <person name="Du L."/>
            <person name="Sun Y."/>
            <person name="Zhan W."/>
            <person name="Jiang J."/>
            <person name="Wang Q."/>
            <person name="Zhang B."/>
            <person name="Ji P."/>
            <person name="Sakyi L.B."/>
            <person name="Cui X."/>
            <person name="Yuan T."/>
            <person name="Jiang B."/>
            <person name="Yang W."/>
            <person name="Lam T.T.-Y."/>
            <person name="Chang Q."/>
            <person name="Ding S."/>
            <person name="Wang X."/>
            <person name="Zhu J."/>
            <person name="Ruan X."/>
            <person name="Zhao L."/>
            <person name="Wei J."/>
            <person name="Que T."/>
            <person name="Du C."/>
            <person name="Cheng J."/>
            <person name="Dai P."/>
            <person name="Han X."/>
            <person name="Huang E."/>
            <person name="Gao Y."/>
            <person name="Liu J."/>
            <person name="Shao H."/>
            <person name="Ye R."/>
            <person name="Li L."/>
            <person name="Wei W."/>
            <person name="Wang X."/>
            <person name="Wang C."/>
            <person name="Yang T."/>
            <person name="Huo Q."/>
            <person name="Li W."/>
            <person name="Guo W."/>
            <person name="Chen H."/>
            <person name="Zhou L."/>
            <person name="Ni X."/>
            <person name="Tian J."/>
            <person name="Zhou Y."/>
            <person name="Sheng Y."/>
            <person name="Liu T."/>
            <person name="Pan Y."/>
            <person name="Xia L."/>
            <person name="Li J."/>
            <person name="Zhao F."/>
            <person name="Cao W."/>
        </authorList>
    </citation>
    <scope>NUCLEOTIDE SEQUENCE</scope>
    <source>
        <strain evidence="1">Hyas-2018</strain>
    </source>
</reference>
<proteinExistence type="predicted"/>
<dbReference type="EMBL" id="CM023484">
    <property type="protein sequence ID" value="KAH6933850.1"/>
    <property type="molecule type" value="Genomic_DNA"/>
</dbReference>